<dbReference type="SUPFAM" id="SSF82861">
    <property type="entry name" value="Mechanosensitive channel protein MscS (YggB), transmembrane region"/>
    <property type="match status" value="1"/>
</dbReference>
<keyword evidence="4 8" id="KW-0812">Transmembrane</keyword>
<gene>
    <name evidence="12" type="ORF">SAMN05444955_11349</name>
</gene>
<dbReference type="Pfam" id="PF21088">
    <property type="entry name" value="MS_channel_1st"/>
    <property type="match status" value="1"/>
</dbReference>
<feature type="transmembrane region" description="Helical" evidence="8">
    <location>
        <begin position="6"/>
        <end position="29"/>
    </location>
</feature>
<evidence type="ECO:0000313" key="13">
    <source>
        <dbReference type="Proteomes" id="UP000199695"/>
    </source>
</evidence>
<feature type="domain" description="Mechanosensitive ion channel MscS" evidence="9">
    <location>
        <begin position="98"/>
        <end position="163"/>
    </location>
</feature>
<dbReference type="Pfam" id="PF21082">
    <property type="entry name" value="MS_channel_3rd"/>
    <property type="match status" value="1"/>
</dbReference>
<dbReference type="RefSeq" id="WP_244527573.1">
    <property type="nucleotide sequence ID" value="NZ_FOCQ01000013.1"/>
</dbReference>
<evidence type="ECO:0000256" key="6">
    <source>
        <dbReference type="ARBA" id="ARBA00023136"/>
    </source>
</evidence>
<evidence type="ECO:0000256" key="1">
    <source>
        <dbReference type="ARBA" id="ARBA00004651"/>
    </source>
</evidence>
<organism evidence="12 13">
    <name type="scientific">Lihuaxuella thermophila</name>
    <dbReference type="NCBI Taxonomy" id="1173111"/>
    <lineage>
        <taxon>Bacteria</taxon>
        <taxon>Bacillati</taxon>
        <taxon>Bacillota</taxon>
        <taxon>Bacilli</taxon>
        <taxon>Bacillales</taxon>
        <taxon>Thermoactinomycetaceae</taxon>
        <taxon>Lihuaxuella</taxon>
    </lineage>
</organism>
<dbReference type="FunFam" id="1.10.287.1260:FF:000005">
    <property type="entry name" value="Mechanosensitive ion channel family protein"/>
    <property type="match status" value="1"/>
</dbReference>
<dbReference type="Gene3D" id="2.30.30.60">
    <property type="match status" value="1"/>
</dbReference>
<dbReference type="AlphaFoldDB" id="A0A1H8H6R0"/>
<keyword evidence="3" id="KW-1003">Cell membrane</keyword>
<evidence type="ECO:0000259" key="10">
    <source>
        <dbReference type="Pfam" id="PF21082"/>
    </source>
</evidence>
<evidence type="ECO:0000256" key="5">
    <source>
        <dbReference type="ARBA" id="ARBA00022989"/>
    </source>
</evidence>
<dbReference type="Gene3D" id="1.10.287.1260">
    <property type="match status" value="1"/>
</dbReference>
<dbReference type="InterPro" id="IPR006685">
    <property type="entry name" value="MscS_channel_2nd"/>
</dbReference>
<evidence type="ECO:0000256" key="2">
    <source>
        <dbReference type="ARBA" id="ARBA00008017"/>
    </source>
</evidence>
<evidence type="ECO:0000259" key="9">
    <source>
        <dbReference type="Pfam" id="PF00924"/>
    </source>
</evidence>
<feature type="domain" description="Mechanosensitive ion channel transmembrane helices 2/3" evidence="11">
    <location>
        <begin position="56"/>
        <end position="97"/>
    </location>
</feature>
<dbReference type="PANTHER" id="PTHR30460:SF0">
    <property type="entry name" value="MODERATE CONDUCTANCE MECHANOSENSITIVE CHANNEL YBIO"/>
    <property type="match status" value="1"/>
</dbReference>
<dbReference type="SUPFAM" id="SSF82689">
    <property type="entry name" value="Mechanosensitive channel protein MscS (YggB), C-terminal domain"/>
    <property type="match status" value="1"/>
</dbReference>
<evidence type="ECO:0000256" key="4">
    <source>
        <dbReference type="ARBA" id="ARBA00022692"/>
    </source>
</evidence>
<dbReference type="Gene3D" id="3.30.70.100">
    <property type="match status" value="1"/>
</dbReference>
<dbReference type="InterPro" id="IPR010920">
    <property type="entry name" value="LSM_dom_sf"/>
</dbReference>
<comment type="subcellular location">
    <subcellularLocation>
        <location evidence="1">Cell membrane</location>
        <topology evidence="1">Multi-pass membrane protein</topology>
    </subcellularLocation>
</comment>
<feature type="transmembrane region" description="Helical" evidence="8">
    <location>
        <begin position="50"/>
        <end position="72"/>
    </location>
</feature>
<keyword evidence="13" id="KW-1185">Reference proteome</keyword>
<sequence length="251" mass="27354">MLPIVQSILTSIIILAVAFVINGIAKRLIRRVMTNKRPPGQGEQHRIQTLQSLLTNLASYTIFFITIVAILGEFNINASAIIASAGIIGLAIGFGAKDLVSDLVTGFFVLMENQINVGERVTVNGFSGTVEDVGLRVLKIRADNGDLHFIPNRDIKALTNHSRGLRQAEVDIPIPAEADIERAIEVLQKECEQLAKRLTGVVEGPKVLGVQNIGGSEAVIRVLVRTENGQQAEVERELRKDLKKALDHAEL</sequence>
<dbReference type="PANTHER" id="PTHR30460">
    <property type="entry name" value="MODERATE CONDUCTANCE MECHANOSENSITIVE CHANNEL YBIO"/>
    <property type="match status" value="1"/>
</dbReference>
<dbReference type="GO" id="GO:0008381">
    <property type="term" value="F:mechanosensitive monoatomic ion channel activity"/>
    <property type="evidence" value="ECO:0007669"/>
    <property type="project" value="InterPro"/>
</dbReference>
<protein>
    <submittedName>
        <fullName evidence="12">Small conductance mechanosensitive channel</fullName>
    </submittedName>
</protein>
<feature type="transmembrane region" description="Helical" evidence="8">
    <location>
        <begin position="78"/>
        <end position="96"/>
    </location>
</feature>
<dbReference type="STRING" id="1173111.SAMN05444955_11349"/>
<dbReference type="InterPro" id="IPR045276">
    <property type="entry name" value="YbiO_bact"/>
</dbReference>
<evidence type="ECO:0000259" key="11">
    <source>
        <dbReference type="Pfam" id="PF21088"/>
    </source>
</evidence>
<accession>A0A1H8H6R0</accession>
<dbReference type="SUPFAM" id="SSF50182">
    <property type="entry name" value="Sm-like ribonucleoproteins"/>
    <property type="match status" value="1"/>
</dbReference>
<comment type="similarity">
    <text evidence="2">Belongs to the MscS (TC 1.A.23) family.</text>
</comment>
<evidence type="ECO:0000313" key="12">
    <source>
        <dbReference type="EMBL" id="SEN51447.1"/>
    </source>
</evidence>
<dbReference type="GO" id="GO:0005886">
    <property type="term" value="C:plasma membrane"/>
    <property type="evidence" value="ECO:0007669"/>
    <property type="project" value="UniProtKB-SubCell"/>
</dbReference>
<keyword evidence="5 8" id="KW-1133">Transmembrane helix</keyword>
<dbReference type="FunFam" id="2.30.30.60:FF:000001">
    <property type="entry name" value="MscS Mechanosensitive ion channel"/>
    <property type="match status" value="1"/>
</dbReference>
<name>A0A1H8H6R0_9BACL</name>
<dbReference type="InterPro" id="IPR011066">
    <property type="entry name" value="MscS_channel_C_sf"/>
</dbReference>
<dbReference type="InterPro" id="IPR049142">
    <property type="entry name" value="MS_channel_1st"/>
</dbReference>
<comment type="function">
    <text evidence="7">May play a role in resistance to osmotic downshock.</text>
</comment>
<dbReference type="EMBL" id="FOCQ01000013">
    <property type="protein sequence ID" value="SEN51447.1"/>
    <property type="molecule type" value="Genomic_DNA"/>
</dbReference>
<dbReference type="InterPro" id="IPR011014">
    <property type="entry name" value="MscS_channel_TM-2"/>
</dbReference>
<dbReference type="InterPro" id="IPR023408">
    <property type="entry name" value="MscS_beta-dom_sf"/>
</dbReference>
<evidence type="ECO:0000256" key="3">
    <source>
        <dbReference type="ARBA" id="ARBA00022475"/>
    </source>
</evidence>
<dbReference type="Proteomes" id="UP000199695">
    <property type="component" value="Unassembled WGS sequence"/>
</dbReference>
<evidence type="ECO:0000256" key="7">
    <source>
        <dbReference type="ARBA" id="ARBA00059688"/>
    </source>
</evidence>
<feature type="domain" description="Mechanosensitive ion channel MscS C-terminal" evidence="10">
    <location>
        <begin position="169"/>
        <end position="249"/>
    </location>
</feature>
<dbReference type="InterPro" id="IPR049278">
    <property type="entry name" value="MS_channel_C"/>
</dbReference>
<proteinExistence type="inferred from homology"/>
<keyword evidence="6 8" id="KW-0472">Membrane</keyword>
<dbReference type="Pfam" id="PF00924">
    <property type="entry name" value="MS_channel_2nd"/>
    <property type="match status" value="1"/>
</dbReference>
<reference evidence="12 13" key="1">
    <citation type="submission" date="2016-10" db="EMBL/GenBank/DDBJ databases">
        <authorList>
            <person name="de Groot N.N."/>
        </authorList>
    </citation>
    <scope>NUCLEOTIDE SEQUENCE [LARGE SCALE GENOMIC DNA]</scope>
    <source>
        <strain evidence="12 13">DSM 46701</strain>
    </source>
</reference>
<evidence type="ECO:0000256" key="8">
    <source>
        <dbReference type="SAM" id="Phobius"/>
    </source>
</evidence>